<sequence length="245" mass="26902">MYMTRQQPPRSGAVELVFSLHDERCFFIAASERTGGEFIGERAVHRADGNMLEFFTVRGVRPATVLDVAADLPMVREARVVSEHSDSTLMEFVVSGPCVAATLADTDAVIRDVRADDGNARIVADVSPHGDVRKVVDRVFERHEGARLLSKRTLGDTIPGLSNTSHNAHLTADLTDKQLAAVEVATREGYFSWPRESTAAECATVMGVSQPTFSQHLWTGLEKLLRSLFETDEEVSDDSLVNDTI</sequence>
<dbReference type="Pfam" id="PF15915">
    <property type="entry name" value="BAT"/>
    <property type="match status" value="1"/>
</dbReference>
<dbReference type="EMBL" id="FRAN01000002">
    <property type="protein sequence ID" value="SHK51956.1"/>
    <property type="molecule type" value="Genomic_DNA"/>
</dbReference>
<dbReference type="Proteomes" id="UP000003751">
    <property type="component" value="Unassembled WGS sequence"/>
</dbReference>
<evidence type="ECO:0000259" key="3">
    <source>
        <dbReference type="Pfam" id="PF04967"/>
    </source>
</evidence>
<dbReference type="InterPro" id="IPR007050">
    <property type="entry name" value="HTH_bacterioopsin"/>
</dbReference>
<keyword evidence="1" id="KW-0805">Transcription regulation</keyword>
<evidence type="ECO:0000259" key="4">
    <source>
        <dbReference type="Pfam" id="PF15915"/>
    </source>
</evidence>
<proteinExistence type="predicted"/>
<dbReference type="Proteomes" id="UP000184203">
    <property type="component" value="Unassembled WGS sequence"/>
</dbReference>
<dbReference type="eggNOG" id="arCOG02278">
    <property type="taxonomic scope" value="Archaea"/>
</dbReference>
<accession>E7QQS9</accession>
<feature type="domain" description="Bacterioopsin transcriptional activator GAF and HTH associated" evidence="4">
    <location>
        <begin position="13"/>
        <end position="153"/>
    </location>
</feature>
<feature type="domain" description="HTH bat-type" evidence="3">
    <location>
        <begin position="174"/>
        <end position="225"/>
    </location>
</feature>
<organism evidence="5 7">
    <name type="scientific">Haladaptatus paucihalophilus DX253</name>
    <dbReference type="NCBI Taxonomy" id="797209"/>
    <lineage>
        <taxon>Archaea</taxon>
        <taxon>Methanobacteriati</taxon>
        <taxon>Methanobacteriota</taxon>
        <taxon>Stenosarchaea group</taxon>
        <taxon>Halobacteria</taxon>
        <taxon>Halobacteriales</taxon>
        <taxon>Haladaptataceae</taxon>
        <taxon>Haladaptatus</taxon>
    </lineage>
</organism>
<gene>
    <name evidence="6" type="ORF">SAMN05444342_1532</name>
    <name evidence="5" type="ORF">ZOD2009_05747</name>
</gene>
<evidence type="ECO:0000313" key="8">
    <source>
        <dbReference type="Proteomes" id="UP000184203"/>
    </source>
</evidence>
<keyword evidence="8" id="KW-1185">Reference proteome</keyword>
<protein>
    <submittedName>
        <fullName evidence="5">Bacterio-opsin activator HTH domain protein</fullName>
    </submittedName>
    <submittedName>
        <fullName evidence="6">Predicted DNA binding protein, contains HTH domain</fullName>
    </submittedName>
</protein>
<dbReference type="InterPro" id="IPR031803">
    <property type="entry name" value="BAT_GAF/HTH-assoc"/>
</dbReference>
<dbReference type="EMBL" id="AEMG01000004">
    <property type="protein sequence ID" value="EFW93343.1"/>
    <property type="molecule type" value="Genomic_DNA"/>
</dbReference>
<evidence type="ECO:0000256" key="1">
    <source>
        <dbReference type="ARBA" id="ARBA00023015"/>
    </source>
</evidence>
<evidence type="ECO:0000313" key="6">
    <source>
        <dbReference type="EMBL" id="SHK51956.1"/>
    </source>
</evidence>
<evidence type="ECO:0000313" key="7">
    <source>
        <dbReference type="Proteomes" id="UP000003751"/>
    </source>
</evidence>
<keyword evidence="2" id="KW-0804">Transcription</keyword>
<dbReference type="AlphaFoldDB" id="E7QQS9"/>
<dbReference type="PATRIC" id="fig|797209.4.peg.1147"/>
<reference evidence="8" key="3">
    <citation type="submission" date="2016-11" db="EMBL/GenBank/DDBJ databases">
        <authorList>
            <person name="Varghese N."/>
            <person name="Submissions S."/>
        </authorList>
    </citation>
    <scope>NUCLEOTIDE SEQUENCE [LARGE SCALE GENOMIC DNA]</scope>
    <source>
        <strain evidence="8">DX253</strain>
    </source>
</reference>
<dbReference type="STRING" id="797209.GCA_000376445_01263"/>
<dbReference type="OrthoDB" id="165911at2157"/>
<evidence type="ECO:0000256" key="2">
    <source>
        <dbReference type="ARBA" id="ARBA00023163"/>
    </source>
</evidence>
<evidence type="ECO:0000313" key="5">
    <source>
        <dbReference type="EMBL" id="EFW93343.1"/>
    </source>
</evidence>
<dbReference type="PANTHER" id="PTHR34236:SF1">
    <property type="entry name" value="DIMETHYL SULFOXIDE REDUCTASE TRANSCRIPTIONAL ACTIVATOR"/>
    <property type="match status" value="1"/>
</dbReference>
<name>E7QQS9_HALPU</name>
<reference evidence="6" key="2">
    <citation type="submission" date="2016-11" db="EMBL/GenBank/DDBJ databases">
        <authorList>
            <person name="Jaros S."/>
            <person name="Januszkiewicz K."/>
            <person name="Wedrychowicz H."/>
        </authorList>
    </citation>
    <scope>NUCLEOTIDE SEQUENCE [LARGE SCALE GENOMIC DNA]</scope>
    <source>
        <strain evidence="6">DX253</strain>
    </source>
</reference>
<dbReference type="PANTHER" id="PTHR34236">
    <property type="entry name" value="DIMETHYL SULFOXIDE REDUCTASE TRANSCRIPTIONAL ACTIVATOR"/>
    <property type="match status" value="1"/>
</dbReference>
<reference evidence="5 7" key="1">
    <citation type="journal article" date="2014" name="ISME J.">
        <title>Trehalose/2-sulfotrehalose biosynthesis and glycine-betaine uptake are widely spread mechanisms for osmoadaptation in the Halobacteriales.</title>
        <authorList>
            <person name="Youssef N.H."/>
            <person name="Savage-Ashlock K.N."/>
            <person name="McCully A.L."/>
            <person name="Luedtke B."/>
            <person name="Shaw E.I."/>
            <person name="Hoff W.D."/>
            <person name="Elshahed M.S."/>
        </authorList>
    </citation>
    <scope>NUCLEOTIDE SEQUENCE [LARGE SCALE GENOMIC DNA]</scope>
    <source>
        <strain evidence="5 7">DX253</strain>
    </source>
</reference>
<dbReference type="Pfam" id="PF04967">
    <property type="entry name" value="HTH_10"/>
    <property type="match status" value="1"/>
</dbReference>